<dbReference type="InterPro" id="IPR003593">
    <property type="entry name" value="AAA+_ATPase"/>
</dbReference>
<name>A0A7C4Q2H8_9CHLR</name>
<dbReference type="InterPro" id="IPR003439">
    <property type="entry name" value="ABC_transporter-like_ATP-bd"/>
</dbReference>
<dbReference type="SUPFAM" id="SSF52540">
    <property type="entry name" value="P-loop containing nucleoside triphosphate hydrolases"/>
    <property type="match status" value="1"/>
</dbReference>
<proteinExistence type="inferred from homology"/>
<dbReference type="GO" id="GO:0016887">
    <property type="term" value="F:ATP hydrolysis activity"/>
    <property type="evidence" value="ECO:0007669"/>
    <property type="project" value="InterPro"/>
</dbReference>
<dbReference type="Gene3D" id="3.40.50.300">
    <property type="entry name" value="P-loop containing nucleotide triphosphate hydrolases"/>
    <property type="match status" value="1"/>
</dbReference>
<dbReference type="PANTHER" id="PTHR43335:SF4">
    <property type="entry name" value="ABC TRANSPORTER, ATP-BINDING PROTEIN"/>
    <property type="match status" value="1"/>
</dbReference>
<keyword evidence="4 6" id="KW-0067">ATP-binding</keyword>
<dbReference type="InterPro" id="IPR025302">
    <property type="entry name" value="DrrA1/2-like_C"/>
</dbReference>
<dbReference type="SMART" id="SM00382">
    <property type="entry name" value="AAA"/>
    <property type="match status" value="1"/>
</dbReference>
<keyword evidence="2" id="KW-0813">Transport</keyword>
<keyword evidence="3" id="KW-0547">Nucleotide-binding</keyword>
<evidence type="ECO:0000259" key="5">
    <source>
        <dbReference type="PROSITE" id="PS50893"/>
    </source>
</evidence>
<comment type="caution">
    <text evidence="6">The sequence shown here is derived from an EMBL/GenBank/DDBJ whole genome shotgun (WGS) entry which is preliminary data.</text>
</comment>
<dbReference type="AlphaFoldDB" id="A0A7C4Q2H8"/>
<dbReference type="Pfam" id="PF13732">
    <property type="entry name" value="DrrA1-3_C"/>
    <property type="match status" value="1"/>
</dbReference>
<dbReference type="InterPro" id="IPR027417">
    <property type="entry name" value="P-loop_NTPase"/>
</dbReference>
<organism evidence="6">
    <name type="scientific">Bellilinea caldifistulae</name>
    <dbReference type="NCBI Taxonomy" id="360411"/>
    <lineage>
        <taxon>Bacteria</taxon>
        <taxon>Bacillati</taxon>
        <taxon>Chloroflexota</taxon>
        <taxon>Anaerolineae</taxon>
        <taxon>Anaerolineales</taxon>
        <taxon>Anaerolineaceae</taxon>
        <taxon>Bellilinea</taxon>
    </lineage>
</organism>
<dbReference type="GO" id="GO:0005524">
    <property type="term" value="F:ATP binding"/>
    <property type="evidence" value="ECO:0007669"/>
    <property type="project" value="UniProtKB-KW"/>
</dbReference>
<gene>
    <name evidence="6" type="ORF">ENT17_03850</name>
</gene>
<evidence type="ECO:0000313" key="6">
    <source>
        <dbReference type="EMBL" id="HGS86730.1"/>
    </source>
</evidence>
<dbReference type="PROSITE" id="PS50893">
    <property type="entry name" value="ABC_TRANSPORTER_2"/>
    <property type="match status" value="1"/>
</dbReference>
<feature type="domain" description="ABC transporter" evidence="5">
    <location>
        <begin position="4"/>
        <end position="232"/>
    </location>
</feature>
<evidence type="ECO:0000256" key="3">
    <source>
        <dbReference type="ARBA" id="ARBA00022741"/>
    </source>
</evidence>
<accession>A0A7C4Q2H8</accession>
<comment type="similarity">
    <text evidence="1">Belongs to the ABC transporter superfamily.</text>
</comment>
<dbReference type="PANTHER" id="PTHR43335">
    <property type="entry name" value="ABC TRANSPORTER, ATP-BINDING PROTEIN"/>
    <property type="match status" value="1"/>
</dbReference>
<evidence type="ECO:0000256" key="2">
    <source>
        <dbReference type="ARBA" id="ARBA00022448"/>
    </source>
</evidence>
<dbReference type="Pfam" id="PF00005">
    <property type="entry name" value="ABC_tran"/>
    <property type="match status" value="1"/>
</dbReference>
<evidence type="ECO:0000256" key="1">
    <source>
        <dbReference type="ARBA" id="ARBA00005417"/>
    </source>
</evidence>
<reference evidence="6" key="1">
    <citation type="journal article" date="2020" name="mSystems">
        <title>Genome- and Community-Level Interaction Insights into Carbon Utilization and Element Cycling Functions of Hydrothermarchaeota in Hydrothermal Sediment.</title>
        <authorList>
            <person name="Zhou Z."/>
            <person name="Liu Y."/>
            <person name="Xu W."/>
            <person name="Pan J."/>
            <person name="Luo Z.H."/>
            <person name="Li M."/>
        </authorList>
    </citation>
    <scope>NUCLEOTIDE SEQUENCE [LARGE SCALE GENOMIC DNA]</scope>
    <source>
        <strain evidence="6">SpSt-556</strain>
    </source>
</reference>
<sequence length="312" mass="34086">MSAIRIENLVKTYGAVRALDGLSLEVEQGSIFGFLGPNGAGKTTTIRILTGLAHPSGGHASVAGVEIGHNGALARRIGYLPEEPAFYGWMTAQEFLEYMGQLFGLSAAARRKRAGELLEKVGLGDVRKRRIRGFSRGMRQRLGIAQALVNQPEVLFLDEPASALDPAGRRDVLELIAGLRGQCTVFMSTHILADVERVCDTVGIIHKGRMLRVARQEELTAAYALPVFRVDVAGNGNQPLAAWAEKIGREEMVEQVQVDGNAVRIRVRDVENARGWLLHALAESGLAVERFEAVKPSLEEVFLNLVNEEVRQ</sequence>
<protein>
    <submittedName>
        <fullName evidence="6">ABC transporter ATP-binding protein</fullName>
    </submittedName>
</protein>
<evidence type="ECO:0000256" key="4">
    <source>
        <dbReference type="ARBA" id="ARBA00022840"/>
    </source>
</evidence>
<dbReference type="EMBL" id="DSXR01000047">
    <property type="protein sequence ID" value="HGS86730.1"/>
    <property type="molecule type" value="Genomic_DNA"/>
</dbReference>